<reference evidence="2 3" key="1">
    <citation type="journal article" date="2014" name="Science">
        <title>Plant genetics. Early allopolyploid evolution in the post-Neolithic Brassica napus oilseed genome.</title>
        <authorList>
            <person name="Chalhoub B."/>
            <person name="Denoeud F."/>
            <person name="Liu S."/>
            <person name="Parkin I.A."/>
            <person name="Tang H."/>
            <person name="Wang X."/>
            <person name="Chiquet J."/>
            <person name="Belcram H."/>
            <person name="Tong C."/>
            <person name="Samans B."/>
            <person name="Correa M."/>
            <person name="Da Silva C."/>
            <person name="Just J."/>
            <person name="Falentin C."/>
            <person name="Koh C.S."/>
            <person name="Le Clainche I."/>
            <person name="Bernard M."/>
            <person name="Bento P."/>
            <person name="Noel B."/>
            <person name="Labadie K."/>
            <person name="Alberti A."/>
            <person name="Charles M."/>
            <person name="Arnaud D."/>
            <person name="Guo H."/>
            <person name="Daviaud C."/>
            <person name="Alamery S."/>
            <person name="Jabbari K."/>
            <person name="Zhao M."/>
            <person name="Edger P.P."/>
            <person name="Chelaifa H."/>
            <person name="Tack D."/>
            <person name="Lassalle G."/>
            <person name="Mestiri I."/>
            <person name="Schnel N."/>
            <person name="Le Paslier M.C."/>
            <person name="Fan G."/>
            <person name="Renault V."/>
            <person name="Bayer P.E."/>
            <person name="Golicz A.A."/>
            <person name="Manoli S."/>
            <person name="Lee T.H."/>
            <person name="Thi V.H."/>
            <person name="Chalabi S."/>
            <person name="Hu Q."/>
            <person name="Fan C."/>
            <person name="Tollenaere R."/>
            <person name="Lu Y."/>
            <person name="Battail C."/>
            <person name="Shen J."/>
            <person name="Sidebottom C.H."/>
            <person name="Wang X."/>
            <person name="Canaguier A."/>
            <person name="Chauveau A."/>
            <person name="Berard A."/>
            <person name="Deniot G."/>
            <person name="Guan M."/>
            <person name="Liu Z."/>
            <person name="Sun F."/>
            <person name="Lim Y.P."/>
            <person name="Lyons E."/>
            <person name="Town C.D."/>
            <person name="Bancroft I."/>
            <person name="Wang X."/>
            <person name="Meng J."/>
            <person name="Ma J."/>
            <person name="Pires J.C."/>
            <person name="King G.J."/>
            <person name="Brunel D."/>
            <person name="Delourme R."/>
            <person name="Renard M."/>
            <person name="Aury J.M."/>
            <person name="Adams K.L."/>
            <person name="Batley J."/>
            <person name="Snowdon R.J."/>
            <person name="Tost J."/>
            <person name="Edwards D."/>
            <person name="Zhou Y."/>
            <person name="Hua W."/>
            <person name="Sharpe A.G."/>
            <person name="Paterson A.H."/>
            <person name="Guan C."/>
            <person name="Wincker P."/>
        </authorList>
    </citation>
    <scope>NUCLEOTIDE SEQUENCE [LARGE SCALE GENOMIC DNA]</scope>
    <source>
        <strain evidence="3">cv. Darmor-bzh</strain>
    </source>
</reference>
<dbReference type="Proteomes" id="UP000028999">
    <property type="component" value="Unassembled WGS sequence"/>
</dbReference>
<evidence type="ECO:0000313" key="3">
    <source>
        <dbReference type="Proteomes" id="UP000028999"/>
    </source>
</evidence>
<organism evidence="2 3">
    <name type="scientific">Brassica napus</name>
    <name type="common">Rape</name>
    <dbReference type="NCBI Taxonomy" id="3708"/>
    <lineage>
        <taxon>Eukaryota</taxon>
        <taxon>Viridiplantae</taxon>
        <taxon>Streptophyta</taxon>
        <taxon>Embryophyta</taxon>
        <taxon>Tracheophyta</taxon>
        <taxon>Spermatophyta</taxon>
        <taxon>Magnoliopsida</taxon>
        <taxon>eudicotyledons</taxon>
        <taxon>Gunneridae</taxon>
        <taxon>Pentapetalae</taxon>
        <taxon>rosids</taxon>
        <taxon>malvids</taxon>
        <taxon>Brassicales</taxon>
        <taxon>Brassicaceae</taxon>
        <taxon>Brassiceae</taxon>
        <taxon>Brassica</taxon>
    </lineage>
</organism>
<feature type="transmembrane region" description="Helical" evidence="1">
    <location>
        <begin position="6"/>
        <end position="30"/>
    </location>
</feature>
<protein>
    <submittedName>
        <fullName evidence="2">BnaC03g77090D protein</fullName>
    </submittedName>
</protein>
<dbReference type="PaxDb" id="3708-A0A078IPJ6"/>
<dbReference type="AlphaFoldDB" id="A0A078IPJ6"/>
<evidence type="ECO:0000256" key="1">
    <source>
        <dbReference type="SAM" id="Phobius"/>
    </source>
</evidence>
<keyword evidence="1" id="KW-1133">Transmembrane helix</keyword>
<name>A0A078IPJ6_BRANA</name>
<dbReference type="Gramene" id="CDY51857">
    <property type="protein sequence ID" value="CDY51857"/>
    <property type="gene ID" value="GSBRNA2T00004419001"/>
</dbReference>
<keyword evidence="1" id="KW-0472">Membrane</keyword>
<sequence length="49" mass="6084">MRTKKIVIDYSVILCFWSNHLMLKVLFILANQRKMFKIYSKRRDQHDRV</sequence>
<evidence type="ECO:0000313" key="2">
    <source>
        <dbReference type="EMBL" id="CDY51857.1"/>
    </source>
</evidence>
<keyword evidence="3" id="KW-1185">Reference proteome</keyword>
<dbReference type="EMBL" id="LK033035">
    <property type="protein sequence ID" value="CDY51857.1"/>
    <property type="molecule type" value="Genomic_DNA"/>
</dbReference>
<keyword evidence="1" id="KW-0812">Transmembrane</keyword>
<accession>A0A078IPJ6</accession>
<proteinExistence type="predicted"/>
<gene>
    <name evidence="2" type="primary">BnaC03g77090D</name>
    <name evidence="2" type="ORF">GSBRNA2T00004419001</name>
</gene>